<evidence type="ECO:0000256" key="1">
    <source>
        <dbReference type="SAM" id="MobiDB-lite"/>
    </source>
</evidence>
<organism evidence="2 3">
    <name type="scientific">Hanseniaspora valbyensis NRRL Y-1626</name>
    <dbReference type="NCBI Taxonomy" id="766949"/>
    <lineage>
        <taxon>Eukaryota</taxon>
        <taxon>Fungi</taxon>
        <taxon>Dikarya</taxon>
        <taxon>Ascomycota</taxon>
        <taxon>Saccharomycotina</taxon>
        <taxon>Saccharomycetes</taxon>
        <taxon>Saccharomycodales</taxon>
        <taxon>Saccharomycodaceae</taxon>
        <taxon>Hanseniaspora</taxon>
    </lineage>
</organism>
<reference evidence="3" key="1">
    <citation type="journal article" date="2016" name="Proc. Natl. Acad. Sci. U.S.A.">
        <title>Comparative genomics of biotechnologically important yeasts.</title>
        <authorList>
            <person name="Riley R."/>
            <person name="Haridas S."/>
            <person name="Wolfe K.H."/>
            <person name="Lopes M.R."/>
            <person name="Hittinger C.T."/>
            <person name="Goeker M."/>
            <person name="Salamov A.A."/>
            <person name="Wisecaver J.H."/>
            <person name="Long T.M."/>
            <person name="Calvey C.H."/>
            <person name="Aerts A.L."/>
            <person name="Barry K.W."/>
            <person name="Choi C."/>
            <person name="Clum A."/>
            <person name="Coughlan A.Y."/>
            <person name="Deshpande S."/>
            <person name="Douglass A.P."/>
            <person name="Hanson S.J."/>
            <person name="Klenk H.-P."/>
            <person name="LaButti K.M."/>
            <person name="Lapidus A."/>
            <person name="Lindquist E.A."/>
            <person name="Lipzen A.M."/>
            <person name="Meier-Kolthoff J.P."/>
            <person name="Ohm R.A."/>
            <person name="Otillar R.P."/>
            <person name="Pangilinan J.L."/>
            <person name="Peng Y."/>
            <person name="Rokas A."/>
            <person name="Rosa C.A."/>
            <person name="Scheuner C."/>
            <person name="Sibirny A.A."/>
            <person name="Slot J.C."/>
            <person name="Stielow J.B."/>
            <person name="Sun H."/>
            <person name="Kurtzman C.P."/>
            <person name="Blackwell M."/>
            <person name="Grigoriev I.V."/>
            <person name="Jeffries T.W."/>
        </authorList>
    </citation>
    <scope>NUCLEOTIDE SEQUENCE [LARGE SCALE GENOMIC DNA]</scope>
    <source>
        <strain evidence="3">NRRL Y-1626</strain>
    </source>
</reference>
<feature type="non-terminal residue" evidence="2">
    <location>
        <position position="342"/>
    </location>
</feature>
<name>A0A1B7TD88_9ASCO</name>
<dbReference type="InterPro" id="IPR006594">
    <property type="entry name" value="LisH"/>
</dbReference>
<dbReference type="AlphaFoldDB" id="A0A1B7TD88"/>
<accession>A0A1B7TD88</accession>
<dbReference type="Gene3D" id="1.20.960.30">
    <property type="match status" value="1"/>
</dbReference>
<dbReference type="Proteomes" id="UP000092321">
    <property type="component" value="Unassembled WGS sequence"/>
</dbReference>
<evidence type="ECO:0000313" key="2">
    <source>
        <dbReference type="EMBL" id="OBA26693.1"/>
    </source>
</evidence>
<sequence length="342" mass="38427">MSISSLEINNLILQYLKENNLLLSYKAIQYELNEKYETNELSKIINNNSNKQVPFGMLINLIQKGILYSQLESIAANTNSITRSLTIDDKIYTLQQLFEDNQNKLIYASNENQAGKNSRKRKNSSKTNGNVNNEDGDEGQTESLIFADIEQEFKTKFTNLFTKFEEKQRLSLLNEPNNNNAQLAEDKQKYANDDMNKTVSSLKPLVSYSASNFATIKDSSLLSAIKQPSRDTGFLSSINLAELSNFNAEKDINNIKMCKTIKKKQPTDASNTMNNTIINNNDSSNAVAAETNNVISINPLQNKDLLLFHLQNSAAAAINNNNNTNNNETVVKEEEIALFNQP</sequence>
<keyword evidence="3" id="KW-1185">Reference proteome</keyword>
<proteinExistence type="predicted"/>
<dbReference type="PROSITE" id="PS50896">
    <property type="entry name" value="LISH"/>
    <property type="match status" value="1"/>
</dbReference>
<dbReference type="OrthoDB" id="1367865at2759"/>
<feature type="region of interest" description="Disordered" evidence="1">
    <location>
        <begin position="109"/>
        <end position="139"/>
    </location>
</feature>
<dbReference type="EMBL" id="LXPE01000014">
    <property type="protein sequence ID" value="OBA26693.1"/>
    <property type="molecule type" value="Genomic_DNA"/>
</dbReference>
<comment type="caution">
    <text evidence="2">The sequence shown here is derived from an EMBL/GenBank/DDBJ whole genome shotgun (WGS) entry which is preliminary data.</text>
</comment>
<gene>
    <name evidence="2" type="ORF">HANVADRAFT_2519</name>
</gene>
<protein>
    <submittedName>
        <fullName evidence="2">Uncharacterized protein</fullName>
    </submittedName>
</protein>
<evidence type="ECO:0000313" key="3">
    <source>
        <dbReference type="Proteomes" id="UP000092321"/>
    </source>
</evidence>